<name>A0A8S5UBE1_9CAUD</name>
<feature type="compositionally biased region" description="Polar residues" evidence="1">
    <location>
        <begin position="124"/>
        <end position="138"/>
    </location>
</feature>
<reference evidence="2" key="1">
    <citation type="journal article" date="2021" name="Proc. Natl. Acad. Sci. U.S.A.">
        <title>A Catalog of Tens of Thousands of Viruses from Human Metagenomes Reveals Hidden Associations with Chronic Diseases.</title>
        <authorList>
            <person name="Tisza M.J."/>
            <person name="Buck C.B."/>
        </authorList>
    </citation>
    <scope>NUCLEOTIDE SEQUENCE</scope>
    <source>
        <strain evidence="2">Ct8Cp41</strain>
    </source>
</reference>
<feature type="region of interest" description="Disordered" evidence="1">
    <location>
        <begin position="115"/>
        <end position="138"/>
    </location>
</feature>
<protein>
    <submittedName>
        <fullName evidence="2">Uncharacterized protein</fullName>
    </submittedName>
</protein>
<evidence type="ECO:0000256" key="1">
    <source>
        <dbReference type="SAM" id="MobiDB-lite"/>
    </source>
</evidence>
<dbReference type="EMBL" id="BK016059">
    <property type="protein sequence ID" value="DAF91670.1"/>
    <property type="molecule type" value="Genomic_DNA"/>
</dbReference>
<proteinExistence type="predicted"/>
<organism evidence="2">
    <name type="scientific">Siphoviridae sp. ct8Cp41</name>
    <dbReference type="NCBI Taxonomy" id="2825358"/>
    <lineage>
        <taxon>Viruses</taxon>
        <taxon>Duplodnaviria</taxon>
        <taxon>Heunggongvirae</taxon>
        <taxon>Uroviricota</taxon>
        <taxon>Caudoviricetes</taxon>
    </lineage>
</organism>
<evidence type="ECO:0000313" key="2">
    <source>
        <dbReference type="EMBL" id="DAF91670.1"/>
    </source>
</evidence>
<accession>A0A8S5UBE1</accession>
<sequence length="138" mass="15519">MAKKFVVKPENGKVAVLVDGTEIEDVTAYTIREHAENSYAEVTLSFIVWDKWLVFKGEDTDGPKKPDPAYLKVLQEDLAHAKTRLENADPEGKLYALQVLYEVAREIDRYMAYNKERGKEDGESNVSRPSDPSPGTVS</sequence>